<evidence type="ECO:0000313" key="2">
    <source>
        <dbReference type="EMBL" id="EXB67438.1"/>
    </source>
</evidence>
<dbReference type="Proteomes" id="UP000030645">
    <property type="component" value="Unassembled WGS sequence"/>
</dbReference>
<feature type="transmembrane region" description="Helical" evidence="1">
    <location>
        <begin position="81"/>
        <end position="100"/>
    </location>
</feature>
<dbReference type="eggNOG" id="KOG2118">
    <property type="taxonomic scope" value="Eukaryota"/>
</dbReference>
<feature type="transmembrane region" description="Helical" evidence="1">
    <location>
        <begin position="21"/>
        <end position="40"/>
    </location>
</feature>
<dbReference type="AlphaFoldDB" id="W9R482"/>
<gene>
    <name evidence="2" type="ORF">L484_009518</name>
</gene>
<sequence length="118" mass="13233">MGKTLSGENWNLGLNFEFLRGILKSWIVLVAMVSGVWVYGCKSVFATEGVVNAGYGVIGQSISLLRNAWPKTLQVLFKEQGLILAVLWVSLRFSLWLRLLSPLFGLGRYWISVHFVLS</sequence>
<evidence type="ECO:0000313" key="3">
    <source>
        <dbReference type="Proteomes" id="UP000030645"/>
    </source>
</evidence>
<proteinExistence type="predicted"/>
<keyword evidence="1" id="KW-0812">Transmembrane</keyword>
<dbReference type="EMBL" id="KE344564">
    <property type="protein sequence ID" value="EXB67438.1"/>
    <property type="molecule type" value="Genomic_DNA"/>
</dbReference>
<accession>W9R482</accession>
<keyword evidence="1" id="KW-0472">Membrane</keyword>
<name>W9R482_9ROSA</name>
<dbReference type="STRING" id="981085.W9R482"/>
<keyword evidence="1" id="KW-1133">Transmembrane helix</keyword>
<protein>
    <submittedName>
        <fullName evidence="2">Uncharacterized protein</fullName>
    </submittedName>
</protein>
<organism evidence="2 3">
    <name type="scientific">Morus notabilis</name>
    <dbReference type="NCBI Taxonomy" id="981085"/>
    <lineage>
        <taxon>Eukaryota</taxon>
        <taxon>Viridiplantae</taxon>
        <taxon>Streptophyta</taxon>
        <taxon>Embryophyta</taxon>
        <taxon>Tracheophyta</taxon>
        <taxon>Spermatophyta</taxon>
        <taxon>Magnoliopsida</taxon>
        <taxon>eudicotyledons</taxon>
        <taxon>Gunneridae</taxon>
        <taxon>Pentapetalae</taxon>
        <taxon>rosids</taxon>
        <taxon>fabids</taxon>
        <taxon>Rosales</taxon>
        <taxon>Moraceae</taxon>
        <taxon>Moreae</taxon>
        <taxon>Morus</taxon>
    </lineage>
</organism>
<reference evidence="3" key="1">
    <citation type="submission" date="2013-01" db="EMBL/GenBank/DDBJ databases">
        <title>Draft Genome Sequence of a Mulberry Tree, Morus notabilis C.K. Schneid.</title>
        <authorList>
            <person name="He N."/>
            <person name="Zhao S."/>
        </authorList>
    </citation>
    <scope>NUCLEOTIDE SEQUENCE</scope>
</reference>
<keyword evidence="3" id="KW-1185">Reference proteome</keyword>
<evidence type="ECO:0000256" key="1">
    <source>
        <dbReference type="SAM" id="Phobius"/>
    </source>
</evidence>